<evidence type="ECO:0000259" key="4">
    <source>
        <dbReference type="PROSITE" id="PS01031"/>
    </source>
</evidence>
<evidence type="ECO:0000313" key="6">
    <source>
        <dbReference type="Proteomes" id="UP001141253"/>
    </source>
</evidence>
<comment type="caution">
    <text evidence="5">The sequence shown here is derived from an EMBL/GenBank/DDBJ whole genome shotgun (WGS) entry which is preliminary data.</text>
</comment>
<dbReference type="Proteomes" id="UP001141253">
    <property type="component" value="Chromosome 4"/>
</dbReference>
<keyword evidence="1" id="KW-0346">Stress response</keyword>
<reference evidence="5" key="1">
    <citation type="submission" date="2022-10" db="EMBL/GenBank/DDBJ databases">
        <authorList>
            <person name="Hyden B.L."/>
            <person name="Feng K."/>
            <person name="Yates T."/>
            <person name="Jawdy S."/>
            <person name="Smart L.B."/>
            <person name="Muchero W."/>
        </authorList>
    </citation>
    <scope>NUCLEOTIDE SEQUENCE</scope>
    <source>
        <tissue evidence="5">Shoot tip</tissue>
    </source>
</reference>
<evidence type="ECO:0000256" key="2">
    <source>
        <dbReference type="PROSITE-ProRule" id="PRU00285"/>
    </source>
</evidence>
<comment type="similarity">
    <text evidence="2 3">Belongs to the small heat shock protein (HSP20) family.</text>
</comment>
<name>A0ABQ9CAN5_9ROSI</name>
<dbReference type="PROSITE" id="PS01031">
    <property type="entry name" value="SHSP"/>
    <property type="match status" value="1"/>
</dbReference>
<feature type="domain" description="SHSP" evidence="4">
    <location>
        <begin position="44"/>
        <end position="132"/>
    </location>
</feature>
<dbReference type="Pfam" id="PF00011">
    <property type="entry name" value="HSP20"/>
    <property type="match status" value="1"/>
</dbReference>
<dbReference type="PANTHER" id="PTHR11527">
    <property type="entry name" value="HEAT-SHOCK PROTEIN 20 FAMILY MEMBER"/>
    <property type="match status" value="1"/>
</dbReference>
<evidence type="ECO:0000313" key="5">
    <source>
        <dbReference type="EMBL" id="KAJ6395574.1"/>
    </source>
</evidence>
<protein>
    <recommendedName>
        <fullName evidence="4">SHSP domain-containing protein</fullName>
    </recommendedName>
</protein>
<dbReference type="Gene3D" id="2.60.40.790">
    <property type="match status" value="1"/>
</dbReference>
<keyword evidence="6" id="KW-1185">Reference proteome</keyword>
<evidence type="ECO:0000256" key="3">
    <source>
        <dbReference type="RuleBase" id="RU003616"/>
    </source>
</evidence>
<dbReference type="EMBL" id="JAPFFI010000004">
    <property type="protein sequence ID" value="KAJ6395574.1"/>
    <property type="molecule type" value="Genomic_DNA"/>
</dbReference>
<gene>
    <name evidence="5" type="ORF">OIU77_020761</name>
</gene>
<dbReference type="InterPro" id="IPR008978">
    <property type="entry name" value="HSP20-like_chaperone"/>
</dbReference>
<organism evidence="5 6">
    <name type="scientific">Salix suchowensis</name>
    <dbReference type="NCBI Taxonomy" id="1278906"/>
    <lineage>
        <taxon>Eukaryota</taxon>
        <taxon>Viridiplantae</taxon>
        <taxon>Streptophyta</taxon>
        <taxon>Embryophyta</taxon>
        <taxon>Tracheophyta</taxon>
        <taxon>Spermatophyta</taxon>
        <taxon>Magnoliopsida</taxon>
        <taxon>eudicotyledons</taxon>
        <taxon>Gunneridae</taxon>
        <taxon>Pentapetalae</taxon>
        <taxon>rosids</taxon>
        <taxon>fabids</taxon>
        <taxon>Malpighiales</taxon>
        <taxon>Salicaceae</taxon>
        <taxon>Saliceae</taxon>
        <taxon>Salix</taxon>
    </lineage>
</organism>
<dbReference type="InterPro" id="IPR002068">
    <property type="entry name" value="A-crystallin/Hsp20_dom"/>
</dbReference>
<evidence type="ECO:0000256" key="1">
    <source>
        <dbReference type="ARBA" id="ARBA00023016"/>
    </source>
</evidence>
<dbReference type="SUPFAM" id="SSF49764">
    <property type="entry name" value="HSP20-like chaperones"/>
    <property type="match status" value="1"/>
</dbReference>
<proteinExistence type="inferred from homology"/>
<reference evidence="5" key="2">
    <citation type="journal article" date="2023" name="Int. J. Mol. Sci.">
        <title>De Novo Assembly and Annotation of 11 Diverse Shrub Willow (Salix) Genomes Reveals Novel Gene Organization in Sex-Linked Regions.</title>
        <authorList>
            <person name="Hyden B."/>
            <person name="Feng K."/>
            <person name="Yates T.B."/>
            <person name="Jawdy S."/>
            <person name="Cereghino C."/>
            <person name="Smart L.B."/>
            <person name="Muchero W."/>
        </authorList>
    </citation>
    <scope>NUCLEOTIDE SEQUENCE</scope>
    <source>
        <tissue evidence="5">Shoot tip</tissue>
    </source>
</reference>
<dbReference type="InterPro" id="IPR031107">
    <property type="entry name" value="Small_HSP"/>
</dbReference>
<accession>A0ABQ9CAN5</accession>
<sequence length="132" mass="15133">MATIPSFLYSRRASNIFDPVSSFDVWDPLIDFPFTSSNSLISRQNPAFVSTRIDWKETPEAHVLKADLPGLKKVEAKVEIEDGRVLKISGERNVEKEDLSTPVLTKTLRFRLRYLQESVERPADQILRISQK</sequence>